<dbReference type="STRING" id="1300347.I601_0764"/>
<keyword evidence="1" id="KW-1133">Transmembrane helix</keyword>
<evidence type="ECO:0000256" key="2">
    <source>
        <dbReference type="SAM" id="SignalP"/>
    </source>
</evidence>
<dbReference type="KEGG" id="ndk:I601_0764"/>
<keyword evidence="1" id="KW-0472">Membrane</keyword>
<evidence type="ECO:0008006" key="5">
    <source>
        <dbReference type="Google" id="ProtNLM"/>
    </source>
</evidence>
<keyword evidence="2" id="KW-0732">Signal</keyword>
<feature type="signal peptide" evidence="2">
    <location>
        <begin position="1"/>
        <end position="22"/>
    </location>
</feature>
<dbReference type="RefSeq" id="WP_068106641.1">
    <property type="nucleotide sequence ID" value="NZ_CP015079.1"/>
</dbReference>
<keyword evidence="1" id="KW-0812">Transmembrane</keyword>
<gene>
    <name evidence="3" type="ORF">I601_0764</name>
</gene>
<organism evidence="3 4">
    <name type="scientific">Nocardioides dokdonensis FR1436</name>
    <dbReference type="NCBI Taxonomy" id="1300347"/>
    <lineage>
        <taxon>Bacteria</taxon>
        <taxon>Bacillati</taxon>
        <taxon>Actinomycetota</taxon>
        <taxon>Actinomycetes</taxon>
        <taxon>Propionibacteriales</taxon>
        <taxon>Nocardioidaceae</taxon>
        <taxon>Nocardioides</taxon>
    </lineage>
</organism>
<dbReference type="InterPro" id="IPR015943">
    <property type="entry name" value="WD40/YVTN_repeat-like_dom_sf"/>
</dbReference>
<keyword evidence="4" id="KW-1185">Reference proteome</keyword>
<dbReference type="SUPFAM" id="SSF50974">
    <property type="entry name" value="Nitrous oxide reductase, N-terminal domain"/>
    <property type="match status" value="1"/>
</dbReference>
<feature type="transmembrane region" description="Helical" evidence="1">
    <location>
        <begin position="483"/>
        <end position="502"/>
    </location>
</feature>
<dbReference type="AlphaFoldDB" id="A0A1A9GI78"/>
<evidence type="ECO:0000256" key="1">
    <source>
        <dbReference type="SAM" id="Phobius"/>
    </source>
</evidence>
<sequence>MTRRAGSALLALALAALTPVLAAPSAFAHQDGDLPTNTRAAEVTTQGEGVAMEYVANLQYDDTGEAQNGSDIEFMRLGKREYALAGTLRGGLQVIDITRPRQPKRVSVYDCRISQGDIQVWKRRGRVLASYTADGTVGTAGAASRCGTELGLEADDAGTVIVDLTDPRRPGTVSWLPVGAGSHNMTIHPSGKWLYNSNSDLLTAGPEPTITIYDIRRPTRPVKVQDFAIPFVPTSLGSESHDITFSADGTRAYSAALSQTLVLDTTDPADPSVIGQIVDPAVNVSHQADPVTLKDSDGTRRTVLVVTDERAGAAASAECPGGGLHLYDITGDLESAPAKIGTWFAPTYSVQDGTTCTSHVLRIYPRQKLLTIAWYAKGVRVLDISGLADAAADPQAGPATVAFGDGVGMKEVGHFTMPDSDAWSFKTNKIKRNGSFFGYANDLVRGFDVFRYDGSTIGDVKPLRPRDLKPRRSATAASTRVDASTAAGLALVVPAGLGALLLHRRSARRRRD</sequence>
<dbReference type="InterPro" id="IPR011045">
    <property type="entry name" value="N2O_reductase_N"/>
</dbReference>
<evidence type="ECO:0000313" key="3">
    <source>
        <dbReference type="EMBL" id="ANH37211.1"/>
    </source>
</evidence>
<feature type="chain" id="PRO_5008388292" description="LVIVD repeat protein" evidence="2">
    <location>
        <begin position="23"/>
        <end position="512"/>
    </location>
</feature>
<evidence type="ECO:0000313" key="4">
    <source>
        <dbReference type="Proteomes" id="UP000077868"/>
    </source>
</evidence>
<dbReference type="OrthoDB" id="5240345at2"/>
<name>A0A1A9GI78_9ACTN</name>
<dbReference type="Proteomes" id="UP000077868">
    <property type="component" value="Chromosome"/>
</dbReference>
<protein>
    <recommendedName>
        <fullName evidence="5">LVIVD repeat protein</fullName>
    </recommendedName>
</protein>
<dbReference type="Gene3D" id="2.130.10.10">
    <property type="entry name" value="YVTN repeat-like/Quinoprotein amine dehydrogenase"/>
    <property type="match status" value="1"/>
</dbReference>
<accession>A0A1A9GI78</accession>
<dbReference type="EMBL" id="CP015079">
    <property type="protein sequence ID" value="ANH37211.1"/>
    <property type="molecule type" value="Genomic_DNA"/>
</dbReference>
<proteinExistence type="predicted"/>
<reference evidence="3 4" key="1">
    <citation type="submission" date="2016-03" db="EMBL/GenBank/DDBJ databases">
        <title>Complete genome sequence of a soil Actinobacterium, Nocardioides dokdonensis FR1436.</title>
        <authorList>
            <person name="Kwon S.-K."/>
            <person name="Kim K."/>
            <person name="Kim J.F."/>
        </authorList>
    </citation>
    <scope>NUCLEOTIDE SEQUENCE [LARGE SCALE GENOMIC DNA]</scope>
    <source>
        <strain evidence="3 4">FR1436</strain>
    </source>
</reference>
<dbReference type="PATRIC" id="fig|1300347.3.peg.765"/>